<evidence type="ECO:0000259" key="2">
    <source>
        <dbReference type="Pfam" id="PF02713"/>
    </source>
</evidence>
<dbReference type="PANTHER" id="PTHR31385:SF6">
    <property type="entry name" value="DUF220 DOMAIN-CONTAINING PROTEIN-RELATED"/>
    <property type="match status" value="1"/>
</dbReference>
<feature type="compositionally biased region" description="Basic and acidic residues" evidence="1">
    <location>
        <begin position="22"/>
        <end position="39"/>
    </location>
</feature>
<dbReference type="InterPro" id="IPR003863">
    <property type="entry name" value="DUF220"/>
</dbReference>
<evidence type="ECO:0000313" key="3">
    <source>
        <dbReference type="EMBL" id="CAA7036050.1"/>
    </source>
</evidence>
<organism evidence="3 4">
    <name type="scientific">Microthlaspi erraticum</name>
    <dbReference type="NCBI Taxonomy" id="1685480"/>
    <lineage>
        <taxon>Eukaryota</taxon>
        <taxon>Viridiplantae</taxon>
        <taxon>Streptophyta</taxon>
        <taxon>Embryophyta</taxon>
        <taxon>Tracheophyta</taxon>
        <taxon>Spermatophyta</taxon>
        <taxon>Magnoliopsida</taxon>
        <taxon>eudicotyledons</taxon>
        <taxon>Gunneridae</taxon>
        <taxon>Pentapetalae</taxon>
        <taxon>rosids</taxon>
        <taxon>malvids</taxon>
        <taxon>Brassicales</taxon>
        <taxon>Brassicaceae</taxon>
        <taxon>Coluteocarpeae</taxon>
        <taxon>Microthlaspi</taxon>
    </lineage>
</organism>
<protein>
    <recommendedName>
        <fullName evidence="2">DUF220 domain-containing protein</fullName>
    </recommendedName>
</protein>
<feature type="domain" description="DUF220" evidence="2">
    <location>
        <begin position="153"/>
        <end position="206"/>
    </location>
</feature>
<evidence type="ECO:0000313" key="4">
    <source>
        <dbReference type="Proteomes" id="UP000467841"/>
    </source>
</evidence>
<dbReference type="PANTHER" id="PTHR31385">
    <property type="entry name" value="PUTATIVE (DUF220)-RELATED"/>
    <property type="match status" value="1"/>
</dbReference>
<proteinExistence type="predicted"/>
<keyword evidence="4" id="KW-1185">Reference proteome</keyword>
<comment type="caution">
    <text evidence="3">The sequence shown here is derived from an EMBL/GenBank/DDBJ whole genome shotgun (WGS) entry which is preliminary data.</text>
</comment>
<dbReference type="Proteomes" id="UP000467841">
    <property type="component" value="Unassembled WGS sequence"/>
</dbReference>
<dbReference type="OrthoDB" id="1112663at2759"/>
<sequence>MSVFPRFGSWINQNSQQPLKAESNRSENVKSTSEKDTNKKEIYYDKEEMNKQAQLWRDAEKKHPWYDAPPKVKVTTKNGICHVNIELTIGLPPDGVFDLVADKQDLELFQIDKFGRQLMDNKSRKVLKRDGPREIVEVDKALAWDFLFWSGGKYKKEKMMFMKVFEGDWKVEPIFVDQERFCKNRLPKSREEYKRCSRGEGKLASKVTMEQRFQPCTLLNLPPVSWYIRGKTIKTTKTLLTMIQEWCAKIRQAQ</sequence>
<dbReference type="Pfam" id="PF02713">
    <property type="entry name" value="DUF220"/>
    <property type="match status" value="1"/>
</dbReference>
<gene>
    <name evidence="3" type="ORF">MERR_LOCUS23285</name>
</gene>
<dbReference type="AlphaFoldDB" id="A0A6D2JF86"/>
<evidence type="ECO:0000256" key="1">
    <source>
        <dbReference type="SAM" id="MobiDB-lite"/>
    </source>
</evidence>
<dbReference type="EMBL" id="CACVBM020001163">
    <property type="protein sequence ID" value="CAA7036050.1"/>
    <property type="molecule type" value="Genomic_DNA"/>
</dbReference>
<reference evidence="3" key="1">
    <citation type="submission" date="2020-01" db="EMBL/GenBank/DDBJ databases">
        <authorList>
            <person name="Mishra B."/>
        </authorList>
    </citation>
    <scope>NUCLEOTIDE SEQUENCE [LARGE SCALE GENOMIC DNA]</scope>
</reference>
<name>A0A6D2JF86_9BRAS</name>
<feature type="region of interest" description="Disordered" evidence="1">
    <location>
        <begin position="1"/>
        <end position="39"/>
    </location>
</feature>
<accession>A0A6D2JF86</accession>